<evidence type="ECO:0000313" key="3">
    <source>
        <dbReference type="Proteomes" id="UP000001357"/>
    </source>
</evidence>
<name>A9V8C6_MONBE</name>
<dbReference type="InterPro" id="IPR036278">
    <property type="entry name" value="Sialidase_sf"/>
</dbReference>
<dbReference type="OMA" id="YPCIRIP"/>
<dbReference type="CDD" id="cd15482">
    <property type="entry name" value="Sialidase_non-viral"/>
    <property type="match status" value="1"/>
</dbReference>
<feature type="signal peptide" evidence="1">
    <location>
        <begin position="1"/>
        <end position="25"/>
    </location>
</feature>
<accession>A9V8C6</accession>
<dbReference type="GO" id="GO:0006689">
    <property type="term" value="P:ganglioside catabolic process"/>
    <property type="evidence" value="ECO:0000318"/>
    <property type="project" value="GO_Central"/>
</dbReference>
<dbReference type="GO" id="GO:0009313">
    <property type="term" value="P:oligosaccharide catabolic process"/>
    <property type="evidence" value="ECO:0000318"/>
    <property type="project" value="GO_Central"/>
</dbReference>
<dbReference type="InterPro" id="IPR026856">
    <property type="entry name" value="Sialidase_fam"/>
</dbReference>
<dbReference type="GO" id="GO:0016020">
    <property type="term" value="C:membrane"/>
    <property type="evidence" value="ECO:0000318"/>
    <property type="project" value="GO_Central"/>
</dbReference>
<proteinExistence type="predicted"/>
<dbReference type="Gene3D" id="3.90.640.70">
    <property type="match status" value="1"/>
</dbReference>
<dbReference type="SUPFAM" id="SSF50939">
    <property type="entry name" value="Sialidases"/>
    <property type="match status" value="1"/>
</dbReference>
<evidence type="ECO:0000256" key="1">
    <source>
        <dbReference type="SAM" id="SignalP"/>
    </source>
</evidence>
<dbReference type="KEGG" id="mbr:MONBRDRAFT_28502"/>
<dbReference type="AlphaFoldDB" id="A9V8C6"/>
<dbReference type="PANTHER" id="PTHR10628">
    <property type="entry name" value="SIALIDASE"/>
    <property type="match status" value="1"/>
</dbReference>
<sequence length="439" mass="47677">MRCSGLRSGLIVAWLLALLGGSVRAQATVDAACQKVLDNWCNGLEDQTCVNALSSAGAELPLYARYDVAANDDEKQWRCYSPSSLTPDLSGYSNGTSYCTREQEILDVIADCDVNRTQIAVFTPGELGYPCIRIPSILLAGDNRTLLAFAECRNWTGDGCEPQGFEDARYNSTSNANRDLCMKTWSALHVIQRNAAQPMPVWDYQQNQLVLNFVQLTPGDNLQSMSKDFGQTWTPRGTCPSLDGSPGHAVAPNRLLFIGHHGAYQYDSVWYSDDGGLTYNVSKTNFTFMDEAQLVELPDGRVMANMRNNHINACKCRAYALSEDGGASFGAIQFADALVSPVCMASILRGLDGNVYFANPGQTSGRSGGMLRRSADGFAWNQSALVWPGSYAYSCLTHVPKSNCIGLLWETSAPDCTGDSCVCVFSRLSTADASFGDDC</sequence>
<dbReference type="STRING" id="81824.A9V8C6"/>
<feature type="chain" id="PRO_5002742820" description="Sialidase domain-containing protein" evidence="1">
    <location>
        <begin position="26"/>
        <end position="439"/>
    </location>
</feature>
<dbReference type="GeneID" id="5894156"/>
<keyword evidence="1" id="KW-0732">Signal</keyword>
<dbReference type="GO" id="GO:0005737">
    <property type="term" value="C:cytoplasm"/>
    <property type="evidence" value="ECO:0000318"/>
    <property type="project" value="GO_Central"/>
</dbReference>
<gene>
    <name evidence="2" type="ORF">MONBRDRAFT_28502</name>
</gene>
<evidence type="ECO:0000313" key="2">
    <source>
        <dbReference type="EMBL" id="EDQ86314.1"/>
    </source>
</evidence>
<keyword evidence="3" id="KW-1185">Reference proteome</keyword>
<dbReference type="FunFam" id="2.120.10.10:FF:000017">
    <property type="entry name" value="Exo-alpha-sialidase"/>
    <property type="match status" value="1"/>
</dbReference>
<dbReference type="eggNOG" id="ENOG502QSIT">
    <property type="taxonomic scope" value="Eukaryota"/>
</dbReference>
<dbReference type="Proteomes" id="UP000001357">
    <property type="component" value="Unassembled WGS sequence"/>
</dbReference>
<dbReference type="PANTHER" id="PTHR10628:SF30">
    <property type="entry name" value="EXO-ALPHA-SIALIDASE"/>
    <property type="match status" value="1"/>
</dbReference>
<dbReference type="GO" id="GO:0004308">
    <property type="term" value="F:exo-alpha-sialidase activity"/>
    <property type="evidence" value="ECO:0000318"/>
    <property type="project" value="GO_Central"/>
</dbReference>
<dbReference type="InParanoid" id="A9V8C6"/>
<reference evidence="2 3" key="1">
    <citation type="journal article" date="2008" name="Nature">
        <title>The genome of the choanoflagellate Monosiga brevicollis and the origin of metazoans.</title>
        <authorList>
            <consortium name="JGI Sequencing"/>
            <person name="King N."/>
            <person name="Westbrook M.J."/>
            <person name="Young S.L."/>
            <person name="Kuo A."/>
            <person name="Abedin M."/>
            <person name="Chapman J."/>
            <person name="Fairclough S."/>
            <person name="Hellsten U."/>
            <person name="Isogai Y."/>
            <person name="Letunic I."/>
            <person name="Marr M."/>
            <person name="Pincus D."/>
            <person name="Putnam N."/>
            <person name="Rokas A."/>
            <person name="Wright K.J."/>
            <person name="Zuzow R."/>
            <person name="Dirks W."/>
            <person name="Good M."/>
            <person name="Goodstein D."/>
            <person name="Lemons D."/>
            <person name="Li W."/>
            <person name="Lyons J.B."/>
            <person name="Morris A."/>
            <person name="Nichols S."/>
            <person name="Richter D.J."/>
            <person name="Salamov A."/>
            <person name="Bork P."/>
            <person name="Lim W.A."/>
            <person name="Manning G."/>
            <person name="Miller W.T."/>
            <person name="McGinnis W."/>
            <person name="Shapiro H."/>
            <person name="Tjian R."/>
            <person name="Grigoriev I.V."/>
            <person name="Rokhsar D."/>
        </authorList>
    </citation>
    <scope>NUCLEOTIDE SEQUENCE [LARGE SCALE GENOMIC DNA]</scope>
    <source>
        <strain evidence="3">MX1 / ATCC 50154</strain>
    </source>
</reference>
<protein>
    <recommendedName>
        <fullName evidence="4">Sialidase domain-containing protein</fullName>
    </recommendedName>
</protein>
<dbReference type="Gene3D" id="2.120.10.10">
    <property type="match status" value="1"/>
</dbReference>
<organism evidence="2 3">
    <name type="scientific">Monosiga brevicollis</name>
    <name type="common">Choanoflagellate</name>
    <dbReference type="NCBI Taxonomy" id="81824"/>
    <lineage>
        <taxon>Eukaryota</taxon>
        <taxon>Choanoflagellata</taxon>
        <taxon>Craspedida</taxon>
        <taxon>Salpingoecidae</taxon>
        <taxon>Monosiga</taxon>
    </lineage>
</organism>
<dbReference type="RefSeq" id="XP_001748984.1">
    <property type="nucleotide sequence ID" value="XM_001748932.1"/>
</dbReference>
<dbReference type="EMBL" id="CH991567">
    <property type="protein sequence ID" value="EDQ86314.1"/>
    <property type="molecule type" value="Genomic_DNA"/>
</dbReference>
<evidence type="ECO:0008006" key="4">
    <source>
        <dbReference type="Google" id="ProtNLM"/>
    </source>
</evidence>